<organism evidence="2 3">
    <name type="scientific">Crassostrea virginica</name>
    <name type="common">Eastern oyster</name>
    <dbReference type="NCBI Taxonomy" id="6565"/>
    <lineage>
        <taxon>Eukaryota</taxon>
        <taxon>Metazoa</taxon>
        <taxon>Spiralia</taxon>
        <taxon>Lophotrochozoa</taxon>
        <taxon>Mollusca</taxon>
        <taxon>Bivalvia</taxon>
        <taxon>Autobranchia</taxon>
        <taxon>Pteriomorphia</taxon>
        <taxon>Ostreida</taxon>
        <taxon>Ostreoidea</taxon>
        <taxon>Ostreidae</taxon>
        <taxon>Crassostrea</taxon>
    </lineage>
</organism>
<dbReference type="GeneID" id="111114137"/>
<dbReference type="KEGG" id="cvn:111114137"/>
<sequence length="284" mass="32551">MSQNSMKSRQRLKAYVPPMKNAEIAYRRDKRNVLKPDKNQDQTMYLTDSDESSSDEVSKELMKRHQPEDFPCSLRGFHRYRINPLDALTSFPTKKVKTTKEYTYSFKIRNGASSSPDPSEGDHSSLKNPGAKPFLSSRRHIDKTANLTKENNNAKQITDIIASFRVSPFIAEPAVLTEIRTNYRGILQRLRNVHCLNDEKIWTSGNDEFIKLYNLKGELLKIVQTKSGNDPADIAVTLSVPNSDEIGPVVMGKNKLWKVYDINDDDYDDNIDDDRQRTNCEQKT</sequence>
<evidence type="ECO:0000313" key="3">
    <source>
        <dbReference type="RefSeq" id="XP_022308133.1"/>
    </source>
</evidence>
<evidence type="ECO:0000256" key="1">
    <source>
        <dbReference type="SAM" id="MobiDB-lite"/>
    </source>
</evidence>
<reference evidence="3" key="1">
    <citation type="submission" date="2025-08" db="UniProtKB">
        <authorList>
            <consortium name="RefSeq"/>
        </authorList>
    </citation>
    <scope>IDENTIFICATION</scope>
    <source>
        <tissue evidence="3">Whole sample</tissue>
    </source>
</reference>
<protein>
    <submittedName>
        <fullName evidence="3">Uncharacterized protein LOC111114137</fullName>
    </submittedName>
</protein>
<feature type="compositionally biased region" description="Basic and acidic residues" evidence="1">
    <location>
        <begin position="56"/>
        <end position="65"/>
    </location>
</feature>
<dbReference type="AlphaFoldDB" id="A0A8B8BXM1"/>
<dbReference type="RefSeq" id="XP_022308133.1">
    <property type="nucleotide sequence ID" value="XM_022452425.1"/>
</dbReference>
<dbReference type="Proteomes" id="UP000694844">
    <property type="component" value="Chromosome 9"/>
</dbReference>
<feature type="compositionally biased region" description="Basic and acidic residues" evidence="1">
    <location>
        <begin position="25"/>
        <end position="40"/>
    </location>
</feature>
<feature type="region of interest" description="Disordered" evidence="1">
    <location>
        <begin position="109"/>
        <end position="137"/>
    </location>
</feature>
<keyword evidence="2" id="KW-1185">Reference proteome</keyword>
<name>A0A8B8BXM1_CRAVI</name>
<accession>A0A8B8BXM1</accession>
<evidence type="ECO:0000313" key="2">
    <source>
        <dbReference type="Proteomes" id="UP000694844"/>
    </source>
</evidence>
<proteinExistence type="predicted"/>
<feature type="region of interest" description="Disordered" evidence="1">
    <location>
        <begin position="21"/>
        <end position="65"/>
    </location>
</feature>
<gene>
    <name evidence="3" type="primary">LOC111114137</name>
</gene>